<evidence type="ECO:0000313" key="1">
    <source>
        <dbReference type="EMBL" id="ASC71608.1"/>
    </source>
</evidence>
<dbReference type="EMBL" id="CP021983">
    <property type="protein sequence ID" value="ASC71608.1"/>
    <property type="molecule type" value="Genomic_DNA"/>
</dbReference>
<accession>A0A1Z3HMT0</accession>
<keyword evidence="2" id="KW-1185">Reference proteome</keyword>
<proteinExistence type="predicted"/>
<dbReference type="KEGG" id="hhg:XM38_025610"/>
<name>A0A1Z3HMT0_9CYAN</name>
<reference evidence="1 2" key="1">
    <citation type="journal article" date="2016" name="Biochim. Biophys. Acta">
        <title>Characterization of red-shifted phycobilisomes isolated from the chlorophyll f-containing cyanobacterium Halomicronema hongdechloris.</title>
        <authorList>
            <person name="Li Y."/>
            <person name="Lin Y."/>
            <person name="Garvey C.J."/>
            <person name="Birch D."/>
            <person name="Corkery R.W."/>
            <person name="Loughlin P.C."/>
            <person name="Scheer H."/>
            <person name="Willows R.D."/>
            <person name="Chen M."/>
        </authorList>
    </citation>
    <scope>NUCLEOTIDE SEQUENCE [LARGE SCALE GENOMIC DNA]</scope>
    <source>
        <strain evidence="1 2">C2206</strain>
    </source>
</reference>
<organism evidence="1 2">
    <name type="scientific">Halomicronema hongdechloris C2206</name>
    <dbReference type="NCBI Taxonomy" id="1641165"/>
    <lineage>
        <taxon>Bacteria</taxon>
        <taxon>Bacillati</taxon>
        <taxon>Cyanobacteriota</taxon>
        <taxon>Cyanophyceae</taxon>
        <taxon>Nodosilineales</taxon>
        <taxon>Nodosilineaceae</taxon>
        <taxon>Halomicronema</taxon>
    </lineage>
</organism>
<dbReference type="AlphaFoldDB" id="A0A1Z3HMT0"/>
<sequence>MPVDDEGHCFWKFRWRRRLTELFESPCLPASLRFADSDYRILGIVFEDTILALALYRRVFLCRLLSRFMWIAVKLIF</sequence>
<protein>
    <submittedName>
        <fullName evidence="1">Uncharacterized protein</fullName>
    </submittedName>
</protein>
<dbReference type="Proteomes" id="UP000191901">
    <property type="component" value="Chromosome"/>
</dbReference>
<evidence type="ECO:0000313" key="2">
    <source>
        <dbReference type="Proteomes" id="UP000191901"/>
    </source>
</evidence>
<gene>
    <name evidence="1" type="ORF">XM38_025610</name>
</gene>